<dbReference type="InterPro" id="IPR005835">
    <property type="entry name" value="NTP_transferase_dom"/>
</dbReference>
<accession>E3T4Y6</accession>
<proteinExistence type="predicted"/>
<keyword evidence="2" id="KW-0548">Nucleotidyltransferase</keyword>
<feature type="domain" description="Nucleotidyl transferase" evidence="3">
    <location>
        <begin position="7"/>
        <end position="176"/>
    </location>
</feature>
<dbReference type="InterPro" id="IPR050065">
    <property type="entry name" value="GlmU-like"/>
</dbReference>
<reference evidence="4 5" key="1">
    <citation type="journal article" date="2010" name="Proc. Natl. Acad. Sci. U.S.A.">
        <title>Giant virus with a remarkable complement of genes infects marine zooplankton.</title>
        <authorList>
            <person name="Fischer M.G."/>
            <person name="Allen M.J."/>
            <person name="Wilson W.H."/>
            <person name="Suttle C.A."/>
        </authorList>
    </citation>
    <scope>NUCLEOTIDE SEQUENCE [LARGE SCALE GENOMIC DNA]</scope>
    <source>
        <strain evidence="4 5">BV-PW1</strain>
    </source>
</reference>
<dbReference type="PANTHER" id="PTHR43584:SF8">
    <property type="entry name" value="N-ACETYLMURAMATE ALPHA-1-PHOSPHATE URIDYLYLTRANSFERASE"/>
    <property type="match status" value="1"/>
</dbReference>
<dbReference type="SUPFAM" id="SSF53448">
    <property type="entry name" value="Nucleotide-diphospho-sugar transferases"/>
    <property type="match status" value="1"/>
</dbReference>
<dbReference type="PANTHER" id="PTHR43584">
    <property type="entry name" value="NUCLEOTIDYL TRANSFERASE"/>
    <property type="match status" value="1"/>
</dbReference>
<dbReference type="InterPro" id="IPR023214">
    <property type="entry name" value="HAD_sf"/>
</dbReference>
<organismHost>
    <name type="scientific">Cafeteria roenbergensis</name>
    <name type="common">Marine flagellate</name>
    <dbReference type="NCBI Taxonomy" id="33653"/>
</organismHost>
<dbReference type="KEGG" id="vg:9887618"/>
<organism evidence="4 5">
    <name type="scientific">Cafeteria roenbergensis virus (strain BV-PW1)</name>
    <name type="common">CroV</name>
    <dbReference type="NCBI Taxonomy" id="693272"/>
    <lineage>
        <taxon>Viruses</taxon>
        <taxon>Varidnaviria</taxon>
        <taxon>Bamfordvirae</taxon>
        <taxon>Nucleocytoviricota</taxon>
        <taxon>Megaviricetes</taxon>
        <taxon>Imitervirales</taxon>
        <taxon>Mimiviridae</taxon>
        <taxon>Aliimimivirinae</taxon>
        <taxon>Rheavirus</taxon>
        <taxon>Rheavirus sinusmexicani</taxon>
    </lineage>
</organism>
<protein>
    <submittedName>
        <fullName evidence="4">Putative nucleotidyl transferase</fullName>
    </submittedName>
</protein>
<dbReference type="OrthoDB" id="1088at10239"/>
<dbReference type="Gene3D" id="3.40.50.1000">
    <property type="entry name" value="HAD superfamily/HAD-like"/>
    <property type="match status" value="1"/>
</dbReference>
<dbReference type="RefSeq" id="YP_003969848.1">
    <property type="nucleotide sequence ID" value="NC_014637.1"/>
</dbReference>
<dbReference type="SUPFAM" id="SSF56784">
    <property type="entry name" value="HAD-like"/>
    <property type="match status" value="1"/>
</dbReference>
<dbReference type="EMBL" id="GU244497">
    <property type="protein sequence ID" value="ADO67249.1"/>
    <property type="molecule type" value="Genomic_DNA"/>
</dbReference>
<dbReference type="Pfam" id="PF00483">
    <property type="entry name" value="NTP_transferase"/>
    <property type="match status" value="1"/>
</dbReference>
<evidence type="ECO:0000313" key="4">
    <source>
        <dbReference type="EMBL" id="ADO67249.1"/>
    </source>
</evidence>
<evidence type="ECO:0000313" key="5">
    <source>
        <dbReference type="Proteomes" id="UP000029781"/>
    </source>
</evidence>
<sequence>MLLLIPIGGLGTRFSKANYTKPKPLINVLGKPILFWLLDNLNLSNISHIIIPYHPSLKPFRFEDLLKKTYPKLNFIFISLLSNTEGACHTIKLALEKLTLPDQPILCLDSDNFYTIDIISLFHHQINKNNVIVFKDETTEPIYSYSKVNINNEIIEIKEKEKISNYANTGGYGFSSWKQLLENINFIMNKKIKQKNEYYTSTVISEMIKKQNIFNIIEIPSDKFICMGTPLQVRLFCNNYPKYSINLKEKISSKRFCFDLDNTLVTFPVIPGDYTTCLPIKENINILKYLKNFGHTIIIYTARRMNTHFGNNGKLLKDIGKLTFEQLDNFDIPYDEIYFGKPHADFYIDDLGVSAFQNLEKELGFYQNHIDPRSFNSVESISINLYRKKSVDLKGEIYYYNNIPINLKDLFPLMIRYDEINFTWYDLEKINGIPLSKLYLSEELTPKLLDVVFSSLNRIHSCKFDRLDDNKINIYSNYLDKLQKRYKMIDYNIYPNSKIIYIELQEYFKKYELDNMGEKTIIHGDPVFTNILINQFDKLKFIDMRGLQGNNLSIIGDKYYDFGKIYQSLTGYDEILGNKQVLPTYKEHLIKYFESKFSKEDLLKIKMIKKLLLFTLIPLHEENNVKKLWSLI</sequence>
<dbReference type="InterPro" id="IPR036412">
    <property type="entry name" value="HAD-like_sf"/>
</dbReference>
<dbReference type="Gene3D" id="3.90.550.10">
    <property type="entry name" value="Spore Coat Polysaccharide Biosynthesis Protein SpsA, Chain A"/>
    <property type="match status" value="1"/>
</dbReference>
<dbReference type="InterPro" id="IPR029044">
    <property type="entry name" value="Nucleotide-diphossugar_trans"/>
</dbReference>
<gene>
    <name evidence="4" type="ORF">crov216</name>
</gene>
<keyword evidence="1 4" id="KW-0808">Transferase</keyword>
<evidence type="ECO:0000256" key="2">
    <source>
        <dbReference type="ARBA" id="ARBA00022695"/>
    </source>
</evidence>
<dbReference type="InterPro" id="IPR011009">
    <property type="entry name" value="Kinase-like_dom_sf"/>
</dbReference>
<dbReference type="Proteomes" id="UP000029781">
    <property type="component" value="Segment"/>
</dbReference>
<evidence type="ECO:0000259" key="3">
    <source>
        <dbReference type="Pfam" id="PF00483"/>
    </source>
</evidence>
<dbReference type="GO" id="GO:0016779">
    <property type="term" value="F:nucleotidyltransferase activity"/>
    <property type="evidence" value="ECO:0007669"/>
    <property type="project" value="UniProtKB-KW"/>
</dbReference>
<dbReference type="GeneID" id="9887618"/>
<evidence type="ECO:0000256" key="1">
    <source>
        <dbReference type="ARBA" id="ARBA00022679"/>
    </source>
</evidence>
<dbReference type="SUPFAM" id="SSF56112">
    <property type="entry name" value="Protein kinase-like (PK-like)"/>
    <property type="match status" value="1"/>
</dbReference>
<keyword evidence="5" id="KW-1185">Reference proteome</keyword>
<name>E3T4Y6_CROVB</name>